<accession>A0A015UFL9</accession>
<comment type="caution">
    <text evidence="2">The sequence shown here is derived from an EMBL/GenBank/DDBJ whole genome shotgun (WGS) entry which is preliminary data.</text>
</comment>
<dbReference type="EMBL" id="JGCY01000393">
    <property type="protein sequence ID" value="EXY72753.1"/>
    <property type="molecule type" value="Genomic_DNA"/>
</dbReference>
<dbReference type="AlphaFoldDB" id="A0A015UFL9"/>
<organism evidence="2 3">
    <name type="scientific">Bacteroides fragilis str. 3988T(B)14</name>
    <dbReference type="NCBI Taxonomy" id="1339315"/>
    <lineage>
        <taxon>Bacteria</taxon>
        <taxon>Pseudomonadati</taxon>
        <taxon>Bacteroidota</taxon>
        <taxon>Bacteroidia</taxon>
        <taxon>Bacteroidales</taxon>
        <taxon>Bacteroidaceae</taxon>
        <taxon>Bacteroides</taxon>
    </lineage>
</organism>
<evidence type="ECO:0000256" key="1">
    <source>
        <dbReference type="SAM" id="Phobius"/>
    </source>
</evidence>
<protein>
    <recommendedName>
        <fullName evidence="4">Transmembrane protein</fullName>
    </recommendedName>
</protein>
<keyword evidence="1" id="KW-0472">Membrane</keyword>
<evidence type="ECO:0000313" key="3">
    <source>
        <dbReference type="Proteomes" id="UP000020529"/>
    </source>
</evidence>
<reference evidence="2 3" key="1">
    <citation type="submission" date="2014-02" db="EMBL/GenBank/DDBJ databases">
        <authorList>
            <person name="Sears C."/>
            <person name="Carroll K."/>
            <person name="Sack B.R."/>
            <person name="Qadri F."/>
            <person name="Myers L.L."/>
            <person name="Chung G.-T."/>
            <person name="Escheverria P."/>
            <person name="Fraser C.M."/>
            <person name="Sadzewicz L."/>
            <person name="Shefchek K.A."/>
            <person name="Tallon L."/>
            <person name="Das S.P."/>
            <person name="Daugherty S."/>
            <person name="Mongodin E.F."/>
        </authorList>
    </citation>
    <scope>NUCLEOTIDE SEQUENCE [LARGE SCALE GENOMIC DNA]</scope>
    <source>
        <strain evidence="3">3988T(B)14</strain>
    </source>
</reference>
<evidence type="ECO:0000313" key="2">
    <source>
        <dbReference type="EMBL" id="EXY72753.1"/>
    </source>
</evidence>
<proteinExistence type="predicted"/>
<evidence type="ECO:0008006" key="4">
    <source>
        <dbReference type="Google" id="ProtNLM"/>
    </source>
</evidence>
<feature type="transmembrane region" description="Helical" evidence="1">
    <location>
        <begin position="6"/>
        <end position="25"/>
    </location>
</feature>
<dbReference type="PATRIC" id="fig|1339315.3.peg.4145"/>
<gene>
    <name evidence="2" type="ORF">M124_3487</name>
</gene>
<name>A0A015UFL9_BACFG</name>
<keyword evidence="1" id="KW-1133">Transmembrane helix</keyword>
<sequence length="43" mass="4805">MFGWHFVKMIIVSSHICLFGVFVGAGKNAFQAIPVLSLFFQTD</sequence>
<keyword evidence="1" id="KW-0812">Transmembrane</keyword>
<dbReference type="Proteomes" id="UP000020529">
    <property type="component" value="Unassembled WGS sequence"/>
</dbReference>